<feature type="region of interest" description="Disordered" evidence="1">
    <location>
        <begin position="208"/>
        <end position="426"/>
    </location>
</feature>
<feature type="region of interest" description="Disordered" evidence="1">
    <location>
        <begin position="486"/>
        <end position="551"/>
    </location>
</feature>
<dbReference type="VEuPathDB" id="FungiDB:CDV56_106076"/>
<dbReference type="EMBL" id="NKHU02000111">
    <property type="protein sequence ID" value="RHZ54407.1"/>
    <property type="molecule type" value="Genomic_DNA"/>
</dbReference>
<dbReference type="GeneID" id="38128050"/>
<evidence type="ECO:0000259" key="2">
    <source>
        <dbReference type="Pfam" id="PF24355"/>
    </source>
</evidence>
<name>A0A397GUW6_ASPTH</name>
<proteinExistence type="predicted"/>
<dbReference type="OrthoDB" id="5420895at2759"/>
<feature type="domain" description="DUF7514" evidence="2">
    <location>
        <begin position="17"/>
        <end position="189"/>
    </location>
</feature>
<dbReference type="PANTHER" id="PTHR39611:SF2">
    <property type="entry name" value="HYDROXYPROLINE-RICH GLYCOPROTEIN DZ-HRGP"/>
    <property type="match status" value="1"/>
</dbReference>
<feature type="compositionally biased region" description="Basic and acidic residues" evidence="1">
    <location>
        <begin position="242"/>
        <end position="251"/>
    </location>
</feature>
<feature type="compositionally biased region" description="Basic and acidic residues" evidence="1">
    <location>
        <begin position="367"/>
        <end position="406"/>
    </location>
</feature>
<gene>
    <name evidence="3" type="ORF">CDV56_106076</name>
</gene>
<feature type="compositionally biased region" description="Polar residues" evidence="1">
    <location>
        <begin position="326"/>
        <end position="339"/>
    </location>
</feature>
<dbReference type="PANTHER" id="PTHR39611">
    <property type="entry name" value="HYDROXYPROLINE-RICH GLYCOPROTEIN DZ-HRGP-RELATED"/>
    <property type="match status" value="1"/>
</dbReference>
<sequence length="551" mass="62530">MSSAQDADSGANFWRALINPDKSPAPLLEQLCLGIAQLMVNLCCCLIDIMQLANVFQVTFDEYATTDLTPDRMAAFYRKVGGNYDVLFLETKSSALSFIYQRLGCFHSIQPSNDPFKPPSIPALQPNGFVRWQTIQLLLDPDEHARYLQNAVQLWDIENPSGGTFPKTIPRDAFPSEPDPEMVEWHEGVSRRFEFDYWKKNVLRASPPNFRTYHSQFSQKDASPEKEDHTSSHRPATPQPRRHAEPDDPPRRSRHNRQRSGELPTSATRRVKSTYFPRAEEEPEFTSPRAPSPPIRPRQSTKARGRERPQSFVYPTSTEPHHGQETSDASSEDSGSPTHGQPPKSGRHSHSRNLSPPRSSHARRHSHEAYARRPTRDGSPDSPRRYTHRDVHPAHTGRLYDSDGARRPRQSRAYNEEPLPSRSAGVRFREHIFHEQPPVTPSPEVPLYTHVHPRYVTGISENYVPRPHHSHPLDSYVLDDGRRHSYRDPTSNASSGAHAAGIERTRSYAGRPSRVPGWASPPQGSKRCVPVPMVDVEYPSPSGRRSTMYDR</sequence>
<keyword evidence="4" id="KW-1185">Reference proteome</keyword>
<reference evidence="3" key="1">
    <citation type="submission" date="2018-08" db="EMBL/GenBank/DDBJ databases">
        <title>Draft genome sequence of azole-resistant Aspergillus thermomutatus (Neosartorya pseudofischeri) strain HMR AF 39, isolated from a human nasal aspirate.</title>
        <authorList>
            <person name="Parent-Michaud M."/>
            <person name="Dufresne P.J."/>
            <person name="Fournier E."/>
            <person name="Martineau C."/>
            <person name="Moreira S."/>
            <person name="Perkins V."/>
            <person name="De Repentigny L."/>
            <person name="Dufresne S.F."/>
        </authorList>
    </citation>
    <scope>NUCLEOTIDE SEQUENCE [LARGE SCALE GENOMIC DNA]</scope>
    <source>
        <strain evidence="3">HMR AF 39</strain>
    </source>
</reference>
<accession>A0A397GUW6</accession>
<dbReference type="Proteomes" id="UP000215305">
    <property type="component" value="Unassembled WGS sequence"/>
</dbReference>
<evidence type="ECO:0000313" key="3">
    <source>
        <dbReference type="EMBL" id="RHZ54407.1"/>
    </source>
</evidence>
<organism evidence="3 4">
    <name type="scientific">Aspergillus thermomutatus</name>
    <name type="common">Neosartorya pseudofischeri</name>
    <dbReference type="NCBI Taxonomy" id="41047"/>
    <lineage>
        <taxon>Eukaryota</taxon>
        <taxon>Fungi</taxon>
        <taxon>Dikarya</taxon>
        <taxon>Ascomycota</taxon>
        <taxon>Pezizomycotina</taxon>
        <taxon>Eurotiomycetes</taxon>
        <taxon>Eurotiomycetidae</taxon>
        <taxon>Eurotiales</taxon>
        <taxon>Aspergillaceae</taxon>
        <taxon>Aspergillus</taxon>
        <taxon>Aspergillus subgen. Fumigati</taxon>
    </lineage>
</organism>
<comment type="caution">
    <text evidence="3">The sequence shown here is derived from an EMBL/GenBank/DDBJ whole genome shotgun (WGS) entry which is preliminary data.</text>
</comment>
<protein>
    <recommendedName>
        <fullName evidence="2">DUF7514 domain-containing protein</fullName>
    </recommendedName>
</protein>
<dbReference type="AlphaFoldDB" id="A0A397GUW6"/>
<feature type="compositionally biased region" description="Basic and acidic residues" evidence="1">
    <location>
        <begin position="222"/>
        <end position="231"/>
    </location>
</feature>
<evidence type="ECO:0000256" key="1">
    <source>
        <dbReference type="SAM" id="MobiDB-lite"/>
    </source>
</evidence>
<dbReference type="RefSeq" id="XP_026613975.1">
    <property type="nucleotide sequence ID" value="XM_026759695.1"/>
</dbReference>
<feature type="compositionally biased region" description="Polar residues" evidence="1">
    <location>
        <begin position="212"/>
        <end position="221"/>
    </location>
</feature>
<evidence type="ECO:0000313" key="4">
    <source>
        <dbReference type="Proteomes" id="UP000215305"/>
    </source>
</evidence>
<dbReference type="Pfam" id="PF24355">
    <property type="entry name" value="DUF7514"/>
    <property type="match status" value="1"/>
</dbReference>
<dbReference type="STRING" id="41047.A0A397GUW6"/>
<dbReference type="InterPro" id="IPR055936">
    <property type="entry name" value="DUF7514"/>
</dbReference>